<organism evidence="1 2">
    <name type="scientific">Rhizophlyctis rosea</name>
    <dbReference type="NCBI Taxonomy" id="64517"/>
    <lineage>
        <taxon>Eukaryota</taxon>
        <taxon>Fungi</taxon>
        <taxon>Fungi incertae sedis</taxon>
        <taxon>Chytridiomycota</taxon>
        <taxon>Chytridiomycota incertae sedis</taxon>
        <taxon>Chytridiomycetes</taxon>
        <taxon>Rhizophlyctidales</taxon>
        <taxon>Rhizophlyctidaceae</taxon>
        <taxon>Rhizophlyctis</taxon>
    </lineage>
</organism>
<keyword evidence="2" id="KW-1185">Reference proteome</keyword>
<protein>
    <submittedName>
        <fullName evidence="1">Uncharacterized protein</fullName>
    </submittedName>
</protein>
<gene>
    <name evidence="1" type="ORF">HK097_009880</name>
</gene>
<dbReference type="Proteomes" id="UP001212841">
    <property type="component" value="Unassembled WGS sequence"/>
</dbReference>
<name>A0AAD5X0T2_9FUNG</name>
<evidence type="ECO:0000313" key="1">
    <source>
        <dbReference type="EMBL" id="KAJ3049090.1"/>
    </source>
</evidence>
<reference evidence="1" key="1">
    <citation type="submission" date="2020-05" db="EMBL/GenBank/DDBJ databases">
        <title>Phylogenomic resolution of chytrid fungi.</title>
        <authorList>
            <person name="Stajich J.E."/>
            <person name="Amses K."/>
            <person name="Simmons R."/>
            <person name="Seto K."/>
            <person name="Myers J."/>
            <person name="Bonds A."/>
            <person name="Quandt C.A."/>
            <person name="Barry K."/>
            <person name="Liu P."/>
            <person name="Grigoriev I."/>
            <person name="Longcore J.E."/>
            <person name="James T.Y."/>
        </authorList>
    </citation>
    <scope>NUCLEOTIDE SEQUENCE</scope>
    <source>
        <strain evidence="1">JEL0318</strain>
    </source>
</reference>
<comment type="caution">
    <text evidence="1">The sequence shown here is derived from an EMBL/GenBank/DDBJ whole genome shotgun (WGS) entry which is preliminary data.</text>
</comment>
<proteinExistence type="predicted"/>
<dbReference type="EMBL" id="JADGJD010000695">
    <property type="protein sequence ID" value="KAJ3049090.1"/>
    <property type="molecule type" value="Genomic_DNA"/>
</dbReference>
<evidence type="ECO:0000313" key="2">
    <source>
        <dbReference type="Proteomes" id="UP001212841"/>
    </source>
</evidence>
<dbReference type="AlphaFoldDB" id="A0AAD5X0T2"/>
<sequence length="187" mass="22122">MDDRAWYKRLEELKLASDKYTVDMLRFRRKKRNKHGHIFYEETIEEGLEYTGAFPEVPAGAQFNMSFRAFLQNEVPFIASLLFANKNRKSNGQTVSDAVHIFRNLEEHWPEIQNYAITSDHEEAKRGVLEDLMMVDVKNEEMQLDYVRIFQICLSLLPSLLPNTLNAIMSEKDRPITKIRQLHRFFH</sequence>
<accession>A0AAD5X0T2</accession>